<dbReference type="InterPro" id="IPR007820">
    <property type="entry name" value="AbrB_fam"/>
</dbReference>
<evidence type="ECO:0000313" key="2">
    <source>
        <dbReference type="EMBL" id="VAW20776.1"/>
    </source>
</evidence>
<accession>A0A3B0UMG1</accession>
<feature type="transmembrane region" description="Helical" evidence="1">
    <location>
        <begin position="147"/>
        <end position="170"/>
    </location>
</feature>
<evidence type="ECO:0000256" key="1">
    <source>
        <dbReference type="SAM" id="Phobius"/>
    </source>
</evidence>
<keyword evidence="1" id="KW-0812">Transmembrane</keyword>
<feature type="transmembrane region" description="Helical" evidence="1">
    <location>
        <begin position="236"/>
        <end position="258"/>
    </location>
</feature>
<dbReference type="PANTHER" id="PTHR38457:SF1">
    <property type="entry name" value="REGULATOR ABRB-RELATED"/>
    <property type="match status" value="1"/>
</dbReference>
<dbReference type="EMBL" id="UOEQ01000300">
    <property type="protein sequence ID" value="VAW20776.1"/>
    <property type="molecule type" value="Genomic_DNA"/>
</dbReference>
<evidence type="ECO:0008006" key="3">
    <source>
        <dbReference type="Google" id="ProtNLM"/>
    </source>
</evidence>
<feature type="transmembrane region" description="Helical" evidence="1">
    <location>
        <begin position="90"/>
        <end position="110"/>
    </location>
</feature>
<feature type="transmembrane region" description="Helical" evidence="1">
    <location>
        <begin position="37"/>
        <end position="54"/>
    </location>
</feature>
<dbReference type="InterPro" id="IPR017516">
    <property type="entry name" value="AbrB_dup"/>
</dbReference>
<dbReference type="GO" id="GO:0010468">
    <property type="term" value="P:regulation of gene expression"/>
    <property type="evidence" value="ECO:0007669"/>
    <property type="project" value="InterPro"/>
</dbReference>
<sequence length="352" mass="36879">MKRFTPHYGVIRRDALTLLIALLGGGAAHWLNMPAAFLAGGAIAVAIAGIFGLHLSISKPLMYLGFIIVGMAVGANVASDSLQLVRQWPLSMVGLIIILVFIAGTSWLVLHRLFKLDRATAFYAAMPGHLSLILALTITGVADSRRISIIMGVRVLALTIILPIGAMLGGSLPTAPQALGPVLDLTSIAMLAVACLTGGVVLEFLRVPGGLILGAMVVAVVGKLTGFYQGQLPTPLTGFAFVLMGALIGSRMSGVSWLELRQSAAAGFAVTAVAVGIVTLSAMFLTTYMDMPLGQIWLGLAPGALEAMIALGLAFGYDSAFIAAHHTWRLLILGFAIPLFAPFFTSDKQRSD</sequence>
<feature type="transmembrane region" description="Helical" evidence="1">
    <location>
        <begin position="182"/>
        <end position="201"/>
    </location>
</feature>
<dbReference type="GO" id="GO:0016020">
    <property type="term" value="C:membrane"/>
    <property type="evidence" value="ECO:0007669"/>
    <property type="project" value="InterPro"/>
</dbReference>
<feature type="transmembrane region" description="Helical" evidence="1">
    <location>
        <begin position="122"/>
        <end position="141"/>
    </location>
</feature>
<protein>
    <recommendedName>
        <fullName evidence="3">Ammonia monooxygenase</fullName>
    </recommendedName>
</protein>
<keyword evidence="1" id="KW-1133">Transmembrane helix</keyword>
<feature type="transmembrane region" description="Helical" evidence="1">
    <location>
        <begin position="327"/>
        <end position="345"/>
    </location>
</feature>
<gene>
    <name evidence="2" type="ORF">MNBD_ALPHA11-1027</name>
</gene>
<reference evidence="2" key="1">
    <citation type="submission" date="2018-06" db="EMBL/GenBank/DDBJ databases">
        <authorList>
            <person name="Zhirakovskaya E."/>
        </authorList>
    </citation>
    <scope>NUCLEOTIDE SEQUENCE</scope>
</reference>
<dbReference type="PIRSF" id="PIRSF038991">
    <property type="entry name" value="Protein_AbrB"/>
    <property type="match status" value="1"/>
</dbReference>
<name>A0A3B0UMG1_9ZZZZ</name>
<dbReference type="NCBIfam" id="TIGR03082">
    <property type="entry name" value="Gneg_AbrB_dup"/>
    <property type="match status" value="1"/>
</dbReference>
<feature type="transmembrane region" description="Helical" evidence="1">
    <location>
        <begin position="207"/>
        <end position="224"/>
    </location>
</feature>
<proteinExistence type="predicted"/>
<feature type="transmembrane region" description="Helical" evidence="1">
    <location>
        <begin position="264"/>
        <end position="285"/>
    </location>
</feature>
<dbReference type="Pfam" id="PF05145">
    <property type="entry name" value="AbrB"/>
    <property type="match status" value="1"/>
</dbReference>
<feature type="transmembrane region" description="Helical" evidence="1">
    <location>
        <begin position="297"/>
        <end position="315"/>
    </location>
</feature>
<feature type="transmembrane region" description="Helical" evidence="1">
    <location>
        <begin position="61"/>
        <end position="78"/>
    </location>
</feature>
<dbReference type="PANTHER" id="PTHR38457">
    <property type="entry name" value="REGULATOR ABRB-RELATED"/>
    <property type="match status" value="1"/>
</dbReference>
<organism evidence="2">
    <name type="scientific">hydrothermal vent metagenome</name>
    <dbReference type="NCBI Taxonomy" id="652676"/>
    <lineage>
        <taxon>unclassified sequences</taxon>
        <taxon>metagenomes</taxon>
        <taxon>ecological metagenomes</taxon>
    </lineage>
</organism>
<keyword evidence="1" id="KW-0472">Membrane</keyword>
<dbReference type="AlphaFoldDB" id="A0A3B0UMG1"/>